<dbReference type="InterPro" id="IPR039650">
    <property type="entry name" value="HdrA-like"/>
</dbReference>
<gene>
    <name evidence="6" type="ORF">IRI77_14160</name>
</gene>
<dbReference type="Pfam" id="PF12831">
    <property type="entry name" value="FAD_oxidored"/>
    <property type="match status" value="1"/>
</dbReference>
<dbReference type="GO" id="GO:0046872">
    <property type="term" value="F:metal ion binding"/>
    <property type="evidence" value="ECO:0007669"/>
    <property type="project" value="UniProtKB-KW"/>
</dbReference>
<dbReference type="Gene3D" id="3.50.50.60">
    <property type="entry name" value="FAD/NAD(P)-binding domain"/>
    <property type="match status" value="1"/>
</dbReference>
<proteinExistence type="predicted"/>
<keyword evidence="7" id="KW-1185">Reference proteome</keyword>
<evidence type="ECO:0000256" key="1">
    <source>
        <dbReference type="ARBA" id="ARBA00022485"/>
    </source>
</evidence>
<keyword evidence="1" id="KW-0004">4Fe-4S</keyword>
<dbReference type="GO" id="GO:0016491">
    <property type="term" value="F:oxidoreductase activity"/>
    <property type="evidence" value="ECO:0007669"/>
    <property type="project" value="UniProtKB-KW"/>
</dbReference>
<evidence type="ECO:0000256" key="2">
    <source>
        <dbReference type="ARBA" id="ARBA00022723"/>
    </source>
</evidence>
<dbReference type="EMBL" id="CP063849">
    <property type="protein sequence ID" value="QOY91038.1"/>
    <property type="molecule type" value="Genomic_DNA"/>
</dbReference>
<accession>A0A7S7NWF5</accession>
<keyword evidence="5" id="KW-0411">Iron-sulfur</keyword>
<dbReference type="PRINTS" id="PR00411">
    <property type="entry name" value="PNDRDTASEI"/>
</dbReference>
<dbReference type="Proteomes" id="UP000593892">
    <property type="component" value="Chromosome"/>
</dbReference>
<evidence type="ECO:0000256" key="4">
    <source>
        <dbReference type="ARBA" id="ARBA00023004"/>
    </source>
</evidence>
<keyword evidence="2" id="KW-0479">Metal-binding</keyword>
<dbReference type="RefSeq" id="WP_194452693.1">
    <property type="nucleotide sequence ID" value="NZ_CP063849.1"/>
</dbReference>
<evidence type="ECO:0000313" key="7">
    <source>
        <dbReference type="Proteomes" id="UP000593892"/>
    </source>
</evidence>
<evidence type="ECO:0000313" key="6">
    <source>
        <dbReference type="EMBL" id="QOY91038.1"/>
    </source>
</evidence>
<dbReference type="KEGG" id="pfer:IRI77_14160"/>
<keyword evidence="3" id="KW-0560">Oxidoreductase</keyword>
<reference evidence="6 7" key="1">
    <citation type="submission" date="2020-10" db="EMBL/GenBank/DDBJ databases">
        <title>Complete genome sequence of Paludibaculum fermentans P105T, a facultatively anaerobic acidobacterium capable of dissimilatory Fe(III) reduction.</title>
        <authorList>
            <person name="Dedysh S.N."/>
            <person name="Beletsky A.V."/>
            <person name="Kulichevskaya I.S."/>
            <person name="Mardanov A.V."/>
            <person name="Ravin N.V."/>
        </authorList>
    </citation>
    <scope>NUCLEOTIDE SEQUENCE [LARGE SCALE GENOMIC DNA]</scope>
    <source>
        <strain evidence="6 7">P105</strain>
    </source>
</reference>
<evidence type="ECO:0000256" key="5">
    <source>
        <dbReference type="ARBA" id="ARBA00023014"/>
    </source>
</evidence>
<dbReference type="InterPro" id="IPR036188">
    <property type="entry name" value="FAD/NAD-bd_sf"/>
</dbReference>
<dbReference type="GO" id="GO:0051539">
    <property type="term" value="F:4 iron, 4 sulfur cluster binding"/>
    <property type="evidence" value="ECO:0007669"/>
    <property type="project" value="UniProtKB-KW"/>
</dbReference>
<organism evidence="6 7">
    <name type="scientific">Paludibaculum fermentans</name>
    <dbReference type="NCBI Taxonomy" id="1473598"/>
    <lineage>
        <taxon>Bacteria</taxon>
        <taxon>Pseudomonadati</taxon>
        <taxon>Acidobacteriota</taxon>
        <taxon>Terriglobia</taxon>
        <taxon>Bryobacterales</taxon>
        <taxon>Bryobacteraceae</taxon>
        <taxon>Paludibaculum</taxon>
    </lineage>
</organism>
<dbReference type="SUPFAM" id="SSF51905">
    <property type="entry name" value="FAD/NAD(P)-binding domain"/>
    <property type="match status" value="1"/>
</dbReference>
<name>A0A7S7NWF5_PALFE</name>
<dbReference type="AlphaFoldDB" id="A0A7S7NWF5"/>
<sequence>MPLKITRRAVFPLAAATALLQAQSRQSADVVIYGATPGGIGAAVAAARLGRSVILSEYADHIGGIVSNGLTNADIGKRQAVGGLFYEFTRRVLEAYTAQDKANPALQNVKLCKDGYWYEASLAEKIFHEMIGAEGGRIRLLLSHELKRTTVRSNRLTSIFLEDRAKPGSLVELTAGAFIDATYEGDLAAMAGVPFKTGRESRAEYNEPHAGRIYMKFHDSTLLPGSTGEADEATQAYCFRMHVTNVPEKRIPIEKPASYNREEYALTLEDIRAGRITKFREVIQVYAMPNGRFELNSDHVHPDTGIPRESLDLAEECWPWPTATPAQRQKIYQRYLDHNTGMIWLLQNDPEVPEALRKDASQYGWHRDEWVNNGNRPRQVYVRQGRRILGEYVLTENDGTVDPAVKRTKVQPTSIAVIEWAFDPHGHHRYDPAHPGVREGYFFVDHEPFQVPYGVVVPRKIDGLLVPVACSCSHVAYNALRMEPVFIVLGEACGVAAHLSIEHKVPPRRIPTRRLQTILAERRGVLTFYEDLPFTDPDFPALQWLGARGLNPGYRAEKAQKLSRGEAADRLTRILSFEGKKTAGPTEGAELPLTAEVLAGWLKAAGYAAGSEPNGPLDVAGFARMVYGALRPKV</sequence>
<dbReference type="PANTHER" id="PTHR43498">
    <property type="entry name" value="FERREDOXIN:COB-COM HETERODISULFIDE REDUCTASE SUBUNIT A"/>
    <property type="match status" value="1"/>
</dbReference>
<dbReference type="PANTHER" id="PTHR43498:SF1">
    <property type="entry name" value="COB--COM HETERODISULFIDE REDUCTASE IRON-SULFUR SUBUNIT A"/>
    <property type="match status" value="1"/>
</dbReference>
<protein>
    <submittedName>
        <fullName evidence="6">FAD-dependent oxidoreductase</fullName>
    </submittedName>
</protein>
<keyword evidence="4" id="KW-0408">Iron</keyword>
<evidence type="ECO:0000256" key="3">
    <source>
        <dbReference type="ARBA" id="ARBA00023002"/>
    </source>
</evidence>